<keyword evidence="3 5" id="KW-0663">Pyridoxal phosphate</keyword>
<evidence type="ECO:0000313" key="8">
    <source>
        <dbReference type="Proteomes" id="UP000050501"/>
    </source>
</evidence>
<organism evidence="7 8">
    <name type="scientific">Levilinea saccharolytica</name>
    <dbReference type="NCBI Taxonomy" id="229921"/>
    <lineage>
        <taxon>Bacteria</taxon>
        <taxon>Bacillati</taxon>
        <taxon>Chloroflexota</taxon>
        <taxon>Anaerolineae</taxon>
        <taxon>Anaerolineales</taxon>
        <taxon>Anaerolineaceae</taxon>
        <taxon>Levilinea</taxon>
    </lineage>
</organism>
<dbReference type="GO" id="GO:0019148">
    <property type="term" value="F:D-cysteine desulfhydrase activity"/>
    <property type="evidence" value="ECO:0007669"/>
    <property type="project" value="TreeGrafter"/>
</dbReference>
<comment type="similarity">
    <text evidence="2">Belongs to the ACC deaminase/D-cysteine desulfhydrase family.</text>
</comment>
<dbReference type="STRING" id="229921.ADN01_02390"/>
<dbReference type="EMBL" id="LGCM01000010">
    <property type="protein sequence ID" value="KPL90704.1"/>
    <property type="molecule type" value="Genomic_DNA"/>
</dbReference>
<feature type="modified residue" description="N6-(pyridoxal phosphate)lysine" evidence="5">
    <location>
        <position position="45"/>
    </location>
</feature>
<evidence type="ECO:0000256" key="1">
    <source>
        <dbReference type="ARBA" id="ARBA00001933"/>
    </source>
</evidence>
<evidence type="ECO:0000259" key="6">
    <source>
        <dbReference type="Pfam" id="PF00291"/>
    </source>
</evidence>
<evidence type="ECO:0000256" key="4">
    <source>
        <dbReference type="PIRSR" id="PIRSR006278-1"/>
    </source>
</evidence>
<dbReference type="OrthoDB" id="9801249at2"/>
<evidence type="ECO:0000256" key="2">
    <source>
        <dbReference type="ARBA" id="ARBA00008639"/>
    </source>
</evidence>
<feature type="domain" description="Tryptophan synthase beta chain-like PALP" evidence="6">
    <location>
        <begin position="8"/>
        <end position="304"/>
    </location>
</feature>
<dbReference type="Proteomes" id="UP000050501">
    <property type="component" value="Unassembled WGS sequence"/>
</dbReference>
<comment type="cofactor">
    <cofactor evidence="1">
        <name>pyridoxal 5'-phosphate</name>
        <dbReference type="ChEBI" id="CHEBI:597326"/>
    </cofactor>
</comment>
<keyword evidence="8" id="KW-1185">Reference proteome</keyword>
<accession>A0A0P6YEU8</accession>
<evidence type="ECO:0000313" key="7">
    <source>
        <dbReference type="EMBL" id="KPL90704.1"/>
    </source>
</evidence>
<dbReference type="SUPFAM" id="SSF53686">
    <property type="entry name" value="Tryptophan synthase beta subunit-like PLP-dependent enzymes"/>
    <property type="match status" value="1"/>
</dbReference>
<dbReference type="InterPro" id="IPR001926">
    <property type="entry name" value="TrpB-like_PALP"/>
</dbReference>
<dbReference type="PANTHER" id="PTHR43780:SF2">
    <property type="entry name" value="1-AMINOCYCLOPROPANE-1-CARBOXYLATE DEAMINASE-RELATED"/>
    <property type="match status" value="1"/>
</dbReference>
<dbReference type="InterPro" id="IPR027278">
    <property type="entry name" value="ACCD_DCysDesulf"/>
</dbReference>
<dbReference type="RefSeq" id="WP_062418700.1">
    <property type="nucleotide sequence ID" value="NZ_DF967974.1"/>
</dbReference>
<sequence>MIPRVRIAHLPTPVEALPRLSAVLGGPRLLVKRDDQTGVAFGGNKTRKLEYVIAEAQANGAKTLVTMGGIQSNHCRQTAALARRFGFDCILVLNGQEPEMPSGNLLVDHLFGAEIVWTKRPERNQTFERTFEQAWEAGRRPYKIPLGASNATGALGYVEAMDELVNQGVEADWIIVPSSSCGTLSGMLLGAKLKGFKGKILAVSIDVPVDEMRETTAAMASEASTRFGEKITFRPEEVLVNADYLGAGYAVMGESEKEAIELFAQAEGMLLGPVYTGRAAGGMIDLIRKKFFKPDETVLFWHTGGTPELFADPYAAQLLGKRPLGPAAGQETRK</sequence>
<proteinExistence type="inferred from homology"/>
<reference evidence="7 8" key="1">
    <citation type="submission" date="2015-07" db="EMBL/GenBank/DDBJ databases">
        <title>Genome sequence of Levilinea saccharolytica DSM 16555.</title>
        <authorList>
            <person name="Hemp J."/>
            <person name="Ward L.M."/>
            <person name="Pace L.A."/>
            <person name="Fischer W.W."/>
        </authorList>
    </citation>
    <scope>NUCLEOTIDE SEQUENCE [LARGE SCALE GENOMIC DNA]</scope>
    <source>
        <strain evidence="7 8">KIBI-1</strain>
    </source>
</reference>
<dbReference type="PATRIC" id="fig|229921.5.peg.2486"/>
<evidence type="ECO:0000256" key="3">
    <source>
        <dbReference type="ARBA" id="ARBA00022898"/>
    </source>
</evidence>
<dbReference type="PANTHER" id="PTHR43780">
    <property type="entry name" value="1-AMINOCYCLOPROPANE-1-CARBOXYLATE DEAMINASE-RELATED"/>
    <property type="match status" value="1"/>
</dbReference>
<dbReference type="AlphaFoldDB" id="A0A0P6YEU8"/>
<dbReference type="InterPro" id="IPR036052">
    <property type="entry name" value="TrpB-like_PALP_sf"/>
</dbReference>
<feature type="active site" description="Nucleophile" evidence="4">
    <location>
        <position position="72"/>
    </location>
</feature>
<dbReference type="Pfam" id="PF00291">
    <property type="entry name" value="PALP"/>
    <property type="match status" value="1"/>
</dbReference>
<gene>
    <name evidence="7" type="ORF">ADN01_02390</name>
</gene>
<comment type="caution">
    <text evidence="7">The sequence shown here is derived from an EMBL/GenBank/DDBJ whole genome shotgun (WGS) entry which is preliminary data.</text>
</comment>
<dbReference type="GO" id="GO:1901605">
    <property type="term" value="P:alpha-amino acid metabolic process"/>
    <property type="evidence" value="ECO:0007669"/>
    <property type="project" value="UniProtKB-ARBA"/>
</dbReference>
<dbReference type="Gene3D" id="3.40.50.1100">
    <property type="match status" value="2"/>
</dbReference>
<dbReference type="PIRSF" id="PIRSF006278">
    <property type="entry name" value="ACCD_DCysDesulf"/>
    <property type="match status" value="1"/>
</dbReference>
<name>A0A0P6YEU8_9CHLR</name>
<protein>
    <submittedName>
        <fullName evidence="7">Pyridoxal-5'-phosphate-dependent protein</fullName>
    </submittedName>
</protein>
<evidence type="ECO:0000256" key="5">
    <source>
        <dbReference type="PIRSR" id="PIRSR006278-2"/>
    </source>
</evidence>